<dbReference type="Proteomes" id="UP000019384">
    <property type="component" value="Unassembled WGS sequence"/>
</dbReference>
<reference evidence="2" key="2">
    <citation type="submission" date="2014-02" db="EMBL/GenBank/DDBJ databases">
        <title>Complete DNA sequence of /Kuraishia capsulata/ illustrates novel genomic features among budding yeasts (/Saccharomycotina/).</title>
        <authorList>
            <person name="Morales L."/>
            <person name="Noel B."/>
            <person name="Porcel B."/>
            <person name="Marcet-Houben M."/>
            <person name="Hullo M-F."/>
            <person name="Sacerdot C."/>
            <person name="Tekaia F."/>
            <person name="Leh-Louis V."/>
            <person name="Despons L."/>
            <person name="Khanna V."/>
            <person name="Aury J-M."/>
            <person name="Barbe V."/>
            <person name="Couloux A."/>
            <person name="Labadie K."/>
            <person name="Pelletier E."/>
            <person name="Souciet J-L."/>
            <person name="Boekhout T."/>
            <person name="Gabaldon T."/>
            <person name="Wincker P."/>
            <person name="Dujon B."/>
        </authorList>
    </citation>
    <scope>NUCLEOTIDE SEQUENCE</scope>
    <source>
        <strain evidence="2">CBS 1993</strain>
    </source>
</reference>
<dbReference type="SUPFAM" id="SSF53613">
    <property type="entry name" value="Ribokinase-like"/>
    <property type="match status" value="1"/>
</dbReference>
<protein>
    <recommendedName>
        <fullName evidence="1">Carbohydrate kinase PfkB domain-containing protein</fullName>
    </recommendedName>
</protein>
<reference evidence="2" key="1">
    <citation type="submission" date="2013-12" db="EMBL/GenBank/DDBJ databases">
        <authorList>
            <person name="Genoscope - CEA"/>
        </authorList>
    </citation>
    <scope>NUCLEOTIDE SEQUENCE</scope>
    <source>
        <strain evidence="2">CBS 1993</strain>
    </source>
</reference>
<dbReference type="Pfam" id="PF00294">
    <property type="entry name" value="PfkB"/>
    <property type="match status" value="1"/>
</dbReference>
<name>W6MMI4_9ASCO</name>
<dbReference type="PANTHER" id="PTHR47098">
    <property type="entry name" value="PROTEIN MAK32"/>
    <property type="match status" value="1"/>
</dbReference>
<dbReference type="Gene3D" id="3.40.1190.20">
    <property type="match status" value="1"/>
</dbReference>
<dbReference type="InterPro" id="IPR011611">
    <property type="entry name" value="PfkB_dom"/>
</dbReference>
<gene>
    <name evidence="2" type="ORF">KUCA_T00003391001</name>
</gene>
<sequence>MPNPYDEKSYPDAVFASMGMFIIDEIHFPNKPSQYNVIGGGGTFSILGSRMVLTKQNSLRAGWILDIGNDFPQQMLGVLQSWNTGVIMRYNSQRQCSRGWNMYGDNDLRSFKYLTPKLRIDVPDIIKHSNLLHSKSYHLLCSPERCTEILGKLRPLRPEEPVIVWEPIPDDCNPQTLPRCLNILKEVDILSPNAQEAAAFFGLEEPTDHLSIETIADRFLPYMTKNKNAGVVLRCGALGCFAVSRSGFREWFPAYHSDAAANDYKVIDPTGGGNTFIGALATAYVLSQGDWKVSCVAANIASGAAIEQIGMPELEDDTWNGTSFPDRVRVYLDRHPELSAGADQILDKLGTQGLQN</sequence>
<dbReference type="GeneID" id="34520796"/>
<dbReference type="PANTHER" id="PTHR47098:SF2">
    <property type="entry name" value="PROTEIN MAK32"/>
    <property type="match status" value="1"/>
</dbReference>
<organism evidence="2 3">
    <name type="scientific">Kuraishia capsulata CBS 1993</name>
    <dbReference type="NCBI Taxonomy" id="1382522"/>
    <lineage>
        <taxon>Eukaryota</taxon>
        <taxon>Fungi</taxon>
        <taxon>Dikarya</taxon>
        <taxon>Ascomycota</taxon>
        <taxon>Saccharomycotina</taxon>
        <taxon>Pichiomycetes</taxon>
        <taxon>Pichiales</taxon>
        <taxon>Pichiaceae</taxon>
        <taxon>Kuraishia</taxon>
    </lineage>
</organism>
<evidence type="ECO:0000313" key="3">
    <source>
        <dbReference type="Proteomes" id="UP000019384"/>
    </source>
</evidence>
<dbReference type="InterPro" id="IPR029056">
    <property type="entry name" value="Ribokinase-like"/>
</dbReference>
<dbReference type="OrthoDB" id="497927at2759"/>
<dbReference type="HOGENOM" id="CLU_032834_0_0_1"/>
<proteinExistence type="predicted"/>
<dbReference type="STRING" id="1382522.W6MMI4"/>
<keyword evidence="3" id="KW-1185">Reference proteome</keyword>
<accession>W6MMI4</accession>
<evidence type="ECO:0000313" key="2">
    <source>
        <dbReference type="EMBL" id="CDK27413.1"/>
    </source>
</evidence>
<feature type="domain" description="Carbohydrate kinase PfkB" evidence="1">
    <location>
        <begin position="121"/>
        <end position="310"/>
    </location>
</feature>
<evidence type="ECO:0000259" key="1">
    <source>
        <dbReference type="Pfam" id="PF00294"/>
    </source>
</evidence>
<dbReference type="EMBL" id="HG793128">
    <property type="protein sequence ID" value="CDK27413.1"/>
    <property type="molecule type" value="Genomic_DNA"/>
</dbReference>
<dbReference type="AlphaFoldDB" id="W6MMI4"/>
<dbReference type="RefSeq" id="XP_022459408.1">
    <property type="nucleotide sequence ID" value="XM_022601802.1"/>
</dbReference>